<dbReference type="AlphaFoldDB" id="A0A3B0UMJ3"/>
<feature type="transmembrane region" description="Helical" evidence="1">
    <location>
        <begin position="7"/>
        <end position="28"/>
    </location>
</feature>
<evidence type="ECO:0000313" key="2">
    <source>
        <dbReference type="EMBL" id="VAW32381.1"/>
    </source>
</evidence>
<protein>
    <submittedName>
        <fullName evidence="2">Uncharacterized protein</fullName>
    </submittedName>
</protein>
<dbReference type="EMBL" id="UOEU01000350">
    <property type="protein sequence ID" value="VAW32381.1"/>
    <property type="molecule type" value="Genomic_DNA"/>
</dbReference>
<name>A0A3B0UMJ3_9ZZZZ</name>
<accession>A0A3B0UMJ3</accession>
<gene>
    <name evidence="2" type="ORF">MNBD_CHLOROFLEXI01-724</name>
</gene>
<reference evidence="2" key="1">
    <citation type="submission" date="2018-06" db="EMBL/GenBank/DDBJ databases">
        <authorList>
            <person name="Zhirakovskaya E."/>
        </authorList>
    </citation>
    <scope>NUCLEOTIDE SEQUENCE</scope>
</reference>
<keyword evidence="1" id="KW-0472">Membrane</keyword>
<keyword evidence="1" id="KW-1133">Transmembrane helix</keyword>
<organism evidence="2">
    <name type="scientific">hydrothermal vent metagenome</name>
    <dbReference type="NCBI Taxonomy" id="652676"/>
    <lineage>
        <taxon>unclassified sequences</taxon>
        <taxon>metagenomes</taxon>
        <taxon>ecological metagenomes</taxon>
    </lineage>
</organism>
<proteinExistence type="predicted"/>
<evidence type="ECO:0000256" key="1">
    <source>
        <dbReference type="SAM" id="Phobius"/>
    </source>
</evidence>
<keyword evidence="1" id="KW-0812">Transmembrane</keyword>
<sequence>MLNKYLLNVRFFYILPITLAFLISYFILQDTSIAFASHTSTTHSYFIHSSVYDSDEKTAVLKNSP</sequence>